<name>A0AAD6KSW4_9ROSI</name>
<accession>A0AAD6KSW4</accession>
<feature type="transmembrane region" description="Helical" evidence="1">
    <location>
        <begin position="85"/>
        <end position="108"/>
    </location>
</feature>
<keyword evidence="1" id="KW-0472">Membrane</keyword>
<evidence type="ECO:0000313" key="2">
    <source>
        <dbReference type="EMBL" id="KAJ6427822.1"/>
    </source>
</evidence>
<protein>
    <submittedName>
        <fullName evidence="2">Uncharacterized protein</fullName>
    </submittedName>
</protein>
<organism evidence="2 3">
    <name type="scientific">Salix udensis</name>
    <dbReference type="NCBI Taxonomy" id="889485"/>
    <lineage>
        <taxon>Eukaryota</taxon>
        <taxon>Viridiplantae</taxon>
        <taxon>Streptophyta</taxon>
        <taxon>Embryophyta</taxon>
        <taxon>Tracheophyta</taxon>
        <taxon>Spermatophyta</taxon>
        <taxon>Magnoliopsida</taxon>
        <taxon>eudicotyledons</taxon>
        <taxon>Gunneridae</taxon>
        <taxon>Pentapetalae</taxon>
        <taxon>rosids</taxon>
        <taxon>fabids</taxon>
        <taxon>Malpighiales</taxon>
        <taxon>Salicaceae</taxon>
        <taxon>Saliceae</taxon>
        <taxon>Salix</taxon>
    </lineage>
</organism>
<dbReference type="AlphaFoldDB" id="A0AAD6KSW4"/>
<proteinExistence type="predicted"/>
<evidence type="ECO:0000313" key="3">
    <source>
        <dbReference type="Proteomes" id="UP001162972"/>
    </source>
</evidence>
<dbReference type="Proteomes" id="UP001162972">
    <property type="component" value="Chromosome 1"/>
</dbReference>
<sequence>MVSPQPNSSRICERIHKRRQLVVGKTCSISATGHIHDATPSCQSIETHGFIAWINSGKSRIRTRDMEALYPSSEFSLKEVPRGHLSYRGLIGGGGATVSILFVCWMLYVFMNKYNFSMACSFSISRSRLRDIESPASDT</sequence>
<comment type="caution">
    <text evidence="2">The sequence shown here is derived from an EMBL/GenBank/DDBJ whole genome shotgun (WGS) entry which is preliminary data.</text>
</comment>
<gene>
    <name evidence="2" type="ORF">OIU84_023262</name>
</gene>
<keyword evidence="3" id="KW-1185">Reference proteome</keyword>
<reference evidence="2 3" key="1">
    <citation type="journal article" date="2023" name="Int. J. Mol. Sci.">
        <title>De Novo Assembly and Annotation of 11 Diverse Shrub Willow (Salix) Genomes Reveals Novel Gene Organization in Sex-Linked Regions.</title>
        <authorList>
            <person name="Hyden B."/>
            <person name="Feng K."/>
            <person name="Yates T.B."/>
            <person name="Jawdy S."/>
            <person name="Cereghino C."/>
            <person name="Smart L.B."/>
            <person name="Muchero W."/>
        </authorList>
    </citation>
    <scope>NUCLEOTIDE SEQUENCE [LARGE SCALE GENOMIC DNA]</scope>
    <source>
        <tissue evidence="2">Shoot tip</tissue>
    </source>
</reference>
<keyword evidence="1" id="KW-0812">Transmembrane</keyword>
<dbReference type="EMBL" id="JAPFFJ010000005">
    <property type="protein sequence ID" value="KAJ6427822.1"/>
    <property type="molecule type" value="Genomic_DNA"/>
</dbReference>
<evidence type="ECO:0000256" key="1">
    <source>
        <dbReference type="SAM" id="Phobius"/>
    </source>
</evidence>
<keyword evidence="1" id="KW-1133">Transmembrane helix</keyword>